<evidence type="ECO:0000313" key="2">
    <source>
        <dbReference type="EMBL" id="GAD82909.1"/>
    </source>
</evidence>
<dbReference type="EMBL" id="BAFO02000013">
    <property type="protein sequence ID" value="GAD82909.1"/>
    <property type="molecule type" value="Genomic_DNA"/>
</dbReference>
<accession>U5ECK2</accession>
<dbReference type="eggNOG" id="COG2518">
    <property type="taxonomic scope" value="Bacteria"/>
</dbReference>
<dbReference type="InterPro" id="IPR029063">
    <property type="entry name" value="SAM-dependent_MTases_sf"/>
</dbReference>
<sequence>MPDDVRFDWLAEAMGVGPEDRVLELGPGVGASLVRVAGRLRGGRVVGVDRSATAVRRARERCAEEIADGRVRVVEGAIGPASVGAVLAEIGGGRFDLVFGVNVNLFWTGPAVGAWAMVRECLSPGGRFWLCYGYGGPDAPSTSPKPDLAVLESRAAAAGFGCRARTAGDLLAVELTAAG</sequence>
<keyword evidence="3" id="KW-1185">Reference proteome</keyword>
<dbReference type="Gene3D" id="3.40.50.150">
    <property type="entry name" value="Vaccinia Virus protein VP39"/>
    <property type="match status" value="1"/>
</dbReference>
<dbReference type="SUPFAM" id="SSF53335">
    <property type="entry name" value="S-adenosyl-L-methionine-dependent methyltransferases"/>
    <property type="match status" value="1"/>
</dbReference>
<name>U5ECK2_NOCAS</name>
<dbReference type="Pfam" id="PF13649">
    <property type="entry name" value="Methyltransf_25"/>
    <property type="match status" value="1"/>
</dbReference>
<comment type="caution">
    <text evidence="2">The sequence shown here is derived from an EMBL/GenBank/DDBJ whole genome shotgun (WGS) entry which is preliminary data.</text>
</comment>
<reference evidence="2 3" key="1">
    <citation type="journal article" date="2014" name="BMC Genomics">
        <title>Genome based analysis of type-I polyketide synthase and nonribosomal peptide synthetase gene clusters in seven strains of five representative Nocardia species.</title>
        <authorList>
            <person name="Komaki H."/>
            <person name="Ichikawa N."/>
            <person name="Hosoyama A."/>
            <person name="Takahashi-Nakaguchi A."/>
            <person name="Matsuzawa T."/>
            <person name="Suzuki K."/>
            <person name="Fujita N."/>
            <person name="Gonoi T."/>
        </authorList>
    </citation>
    <scope>NUCLEOTIDE SEQUENCE [LARGE SCALE GENOMIC DNA]</scope>
    <source>
        <strain evidence="2 3">NBRC 15531</strain>
    </source>
</reference>
<dbReference type="CDD" id="cd02440">
    <property type="entry name" value="AdoMet_MTases"/>
    <property type="match status" value="1"/>
</dbReference>
<evidence type="ECO:0000259" key="1">
    <source>
        <dbReference type="Pfam" id="PF13649"/>
    </source>
</evidence>
<dbReference type="GeneID" id="91515008"/>
<protein>
    <recommendedName>
        <fullName evidence="1">Methyltransferase domain-containing protein</fullName>
    </recommendedName>
</protein>
<gene>
    <name evidence="2" type="ORF">NCAST_13_01840</name>
</gene>
<evidence type="ECO:0000313" key="3">
    <source>
        <dbReference type="Proteomes" id="UP000017048"/>
    </source>
</evidence>
<dbReference type="Proteomes" id="UP000017048">
    <property type="component" value="Unassembled WGS sequence"/>
</dbReference>
<proteinExistence type="predicted"/>
<dbReference type="RefSeq" id="WP_019044903.1">
    <property type="nucleotide sequence ID" value="NZ_BAFO02000013.1"/>
</dbReference>
<dbReference type="AlphaFoldDB" id="U5ECK2"/>
<feature type="domain" description="Methyltransferase" evidence="1">
    <location>
        <begin position="22"/>
        <end position="126"/>
    </location>
</feature>
<dbReference type="OrthoDB" id="4571118at2"/>
<organism evidence="2 3">
    <name type="scientific">Nocardia asteroides NBRC 15531</name>
    <dbReference type="NCBI Taxonomy" id="1110697"/>
    <lineage>
        <taxon>Bacteria</taxon>
        <taxon>Bacillati</taxon>
        <taxon>Actinomycetota</taxon>
        <taxon>Actinomycetes</taxon>
        <taxon>Mycobacteriales</taxon>
        <taxon>Nocardiaceae</taxon>
        <taxon>Nocardia</taxon>
    </lineage>
</organism>
<dbReference type="InterPro" id="IPR041698">
    <property type="entry name" value="Methyltransf_25"/>
</dbReference>
<dbReference type="STRING" id="1824.SAMN05444423_103531"/>